<feature type="compositionally biased region" description="Basic residues" evidence="1">
    <location>
        <begin position="219"/>
        <end position="229"/>
    </location>
</feature>
<feature type="region of interest" description="Disordered" evidence="1">
    <location>
        <begin position="100"/>
        <end position="121"/>
    </location>
</feature>
<reference evidence="3" key="1">
    <citation type="journal article" date="2017" name="Nat. Ecol. Evol.">
        <title>Genome expansion and lineage-specific genetic innovations in the forest pathogenic fungi Armillaria.</title>
        <authorList>
            <person name="Sipos G."/>
            <person name="Prasanna A.N."/>
            <person name="Walter M.C."/>
            <person name="O'Connor E."/>
            <person name="Balint B."/>
            <person name="Krizsan K."/>
            <person name="Kiss B."/>
            <person name="Hess J."/>
            <person name="Varga T."/>
            <person name="Slot J."/>
            <person name="Riley R."/>
            <person name="Boka B."/>
            <person name="Rigling D."/>
            <person name="Barry K."/>
            <person name="Lee J."/>
            <person name="Mihaltcheva S."/>
            <person name="LaButti K."/>
            <person name="Lipzen A."/>
            <person name="Waldron R."/>
            <person name="Moloney N.M."/>
            <person name="Sperisen C."/>
            <person name="Kredics L."/>
            <person name="Vagvoelgyi C."/>
            <person name="Patrignani A."/>
            <person name="Fitzpatrick D."/>
            <person name="Nagy I."/>
            <person name="Doyle S."/>
            <person name="Anderson J.B."/>
            <person name="Grigoriev I.V."/>
            <person name="Gueldener U."/>
            <person name="Muensterkoetter M."/>
            <person name="Nagy L.G."/>
        </authorList>
    </citation>
    <scope>NUCLEOTIDE SEQUENCE [LARGE SCALE GENOMIC DNA]</scope>
    <source>
        <strain evidence="3">Ar21-2</strain>
    </source>
</reference>
<feature type="compositionally biased region" description="Low complexity" evidence="1">
    <location>
        <begin position="165"/>
        <end position="174"/>
    </location>
</feature>
<evidence type="ECO:0000313" key="2">
    <source>
        <dbReference type="EMBL" id="PBK99334.1"/>
    </source>
</evidence>
<dbReference type="OMA" id="HFRTWAV"/>
<dbReference type="EMBL" id="KZ293647">
    <property type="protein sequence ID" value="PBK99334.1"/>
    <property type="molecule type" value="Genomic_DNA"/>
</dbReference>
<evidence type="ECO:0000256" key="1">
    <source>
        <dbReference type="SAM" id="MobiDB-lite"/>
    </source>
</evidence>
<evidence type="ECO:0000313" key="3">
    <source>
        <dbReference type="Proteomes" id="UP000217790"/>
    </source>
</evidence>
<feature type="region of interest" description="Disordered" evidence="1">
    <location>
        <begin position="154"/>
        <end position="229"/>
    </location>
</feature>
<protein>
    <submittedName>
        <fullName evidence="2">Uncharacterized protein</fullName>
    </submittedName>
</protein>
<gene>
    <name evidence="2" type="ORF">ARMGADRAFT_498428</name>
</gene>
<sequence length="229" mass="25731">MVLVGATMDVDWCLTCERHLSGNWTYCSPECQRRAPANVRVLPSSSSSAESDEEPIYHTIHDVSSSGWTSEKIHAWATVIPPASVPRPQRVYRTPKLLSQRRPPPTVAMTVPEQSRSDRSLPISFPKRRANVLATLADHFRTWAVSRPPCLPPAPSPTDSFITLPSAPSSPSSSHYEETASLPIKYRPQDERPPPQTRFLHQPPSCHPQVRLRDDHHAAFRLRGRKPRS</sequence>
<dbReference type="AlphaFoldDB" id="A0A2H3DZM4"/>
<accession>A0A2H3DZM4</accession>
<dbReference type="OrthoDB" id="2210012at2759"/>
<proteinExistence type="predicted"/>
<name>A0A2H3DZM4_ARMGA</name>
<dbReference type="Proteomes" id="UP000217790">
    <property type="component" value="Unassembled WGS sequence"/>
</dbReference>
<keyword evidence="3" id="KW-1185">Reference proteome</keyword>
<dbReference type="InParanoid" id="A0A2H3DZM4"/>
<organism evidence="2 3">
    <name type="scientific">Armillaria gallica</name>
    <name type="common">Bulbous honey fungus</name>
    <name type="synonym">Armillaria bulbosa</name>
    <dbReference type="NCBI Taxonomy" id="47427"/>
    <lineage>
        <taxon>Eukaryota</taxon>
        <taxon>Fungi</taxon>
        <taxon>Dikarya</taxon>
        <taxon>Basidiomycota</taxon>
        <taxon>Agaricomycotina</taxon>
        <taxon>Agaricomycetes</taxon>
        <taxon>Agaricomycetidae</taxon>
        <taxon>Agaricales</taxon>
        <taxon>Marasmiineae</taxon>
        <taxon>Physalacriaceae</taxon>
        <taxon>Armillaria</taxon>
    </lineage>
</organism>